<dbReference type="PANTHER" id="PTHR31150:SF32">
    <property type="entry name" value="RING_U-BOX SUPERFAMILY PROTEIN"/>
    <property type="match status" value="1"/>
</dbReference>
<feature type="compositionally biased region" description="Low complexity" evidence="2">
    <location>
        <begin position="154"/>
        <end position="169"/>
    </location>
</feature>
<evidence type="ECO:0000256" key="1">
    <source>
        <dbReference type="PROSITE-ProRule" id="PRU00175"/>
    </source>
</evidence>
<sequence>MGQNCCVAARDKSLPNRISHEASTYRNVRQSPTWNFRWDNRTHIEDIMENHARYSHNNSGNVTSEVKSVADAETDGLSDSETPCKAFQTFQGRKSFRSGGSDNTNFIVTDQSTASNSSPEANGSLKSSVLPNASDIKSSITIPYLSPPIKVEDPSSSTTSFTTSDPTSSRKSIRSHGFQLYRQISDSRIPSLKSLNEGSSSPEAGRLSFAFGNESSALESHGVSSDGWSMRTFSELVASSQRERSSFETENLKIFGSNLQPKGNQSPNLQACGICLKLLKEKSPWSTQKIVSTNDLPIAAVLVCGHVYHAECLESLTSETDTYDPPCQVCSNNVDRQVLKPPAAHELKGRNRVSRIAVFDADVDGDSNSDRRLRGGKLPFMGASSSMKSSLSKQFSGKGAFMGTSSGMKSSFSKPFLRRHLSTGSRPIRSASENEKNRKKCISYLSYPALDLGNHSFLGKWNELMLHLVKGCLQPLFGTMVRKSASQIAPIVSTTLVIGSDMMSQFAGLVAQLMGEAQSRSSSGRTEDVNQYLQILLRLKPLRYKVTVKPGVTNDWLMRLEKTLMSASQIAPIVSTTLVIGSDMMSQFAGLVAQLMGEAHSRSSFGRTEDVSQYLQILLRLNPLR</sequence>
<keyword evidence="1" id="KW-0479">Metal-binding</keyword>
<feature type="domain" description="RING-type" evidence="3">
    <location>
        <begin position="272"/>
        <end position="331"/>
    </location>
</feature>
<dbReference type="PANTHER" id="PTHR31150">
    <property type="entry name" value="EXPRESSED PROTEIN"/>
    <property type="match status" value="1"/>
</dbReference>
<dbReference type="PROSITE" id="PS50089">
    <property type="entry name" value="ZF_RING_2"/>
    <property type="match status" value="1"/>
</dbReference>
<evidence type="ECO:0000313" key="5">
    <source>
        <dbReference type="Proteomes" id="UP000233837"/>
    </source>
</evidence>
<keyword evidence="1" id="KW-0863">Zinc-finger</keyword>
<evidence type="ECO:0000313" key="4">
    <source>
        <dbReference type="EMBL" id="PKU68095.1"/>
    </source>
</evidence>
<dbReference type="InterPro" id="IPR013083">
    <property type="entry name" value="Znf_RING/FYVE/PHD"/>
</dbReference>
<dbReference type="GO" id="GO:0008270">
    <property type="term" value="F:zinc ion binding"/>
    <property type="evidence" value="ECO:0007669"/>
    <property type="project" value="UniProtKB-KW"/>
</dbReference>
<evidence type="ECO:0000259" key="3">
    <source>
        <dbReference type="PROSITE" id="PS50089"/>
    </source>
</evidence>
<dbReference type="Gene3D" id="3.30.40.10">
    <property type="entry name" value="Zinc/RING finger domain, C3HC4 (zinc finger)"/>
    <property type="match status" value="1"/>
</dbReference>
<name>A0A2I0VXG4_9ASPA</name>
<reference evidence="4 5" key="2">
    <citation type="journal article" date="2017" name="Nature">
        <title>The Apostasia genome and the evolution of orchids.</title>
        <authorList>
            <person name="Zhang G.Q."/>
            <person name="Liu K.W."/>
            <person name="Li Z."/>
            <person name="Lohaus R."/>
            <person name="Hsiao Y.Y."/>
            <person name="Niu S.C."/>
            <person name="Wang J.Y."/>
            <person name="Lin Y.C."/>
            <person name="Xu Q."/>
            <person name="Chen L.J."/>
            <person name="Yoshida K."/>
            <person name="Fujiwara S."/>
            <person name="Wang Z.W."/>
            <person name="Zhang Y.Q."/>
            <person name="Mitsuda N."/>
            <person name="Wang M."/>
            <person name="Liu G.H."/>
            <person name="Pecoraro L."/>
            <person name="Huang H.X."/>
            <person name="Xiao X.J."/>
            <person name="Lin M."/>
            <person name="Wu X.Y."/>
            <person name="Wu W.L."/>
            <person name="Chen Y.Y."/>
            <person name="Chang S.B."/>
            <person name="Sakamoto S."/>
            <person name="Ohme-Takagi M."/>
            <person name="Yagi M."/>
            <person name="Zeng S.J."/>
            <person name="Shen C.Y."/>
            <person name="Yeh C.M."/>
            <person name="Luo Y.B."/>
            <person name="Tsai W.C."/>
            <person name="Van de Peer Y."/>
            <person name="Liu Z.J."/>
        </authorList>
    </citation>
    <scope>NUCLEOTIDE SEQUENCE [LARGE SCALE GENOMIC DNA]</scope>
    <source>
        <tissue evidence="4">The whole plant</tissue>
    </source>
</reference>
<proteinExistence type="predicted"/>
<feature type="region of interest" description="Disordered" evidence="2">
    <location>
        <begin position="94"/>
        <end position="130"/>
    </location>
</feature>
<dbReference type="SMART" id="SM00184">
    <property type="entry name" value="RING"/>
    <property type="match status" value="1"/>
</dbReference>
<dbReference type="AlphaFoldDB" id="A0A2I0VXG4"/>
<protein>
    <recommendedName>
        <fullName evidence="3">RING-type domain-containing protein</fullName>
    </recommendedName>
</protein>
<evidence type="ECO:0000256" key="2">
    <source>
        <dbReference type="SAM" id="MobiDB-lite"/>
    </source>
</evidence>
<organism evidence="4 5">
    <name type="scientific">Dendrobium catenatum</name>
    <dbReference type="NCBI Taxonomy" id="906689"/>
    <lineage>
        <taxon>Eukaryota</taxon>
        <taxon>Viridiplantae</taxon>
        <taxon>Streptophyta</taxon>
        <taxon>Embryophyta</taxon>
        <taxon>Tracheophyta</taxon>
        <taxon>Spermatophyta</taxon>
        <taxon>Magnoliopsida</taxon>
        <taxon>Liliopsida</taxon>
        <taxon>Asparagales</taxon>
        <taxon>Orchidaceae</taxon>
        <taxon>Epidendroideae</taxon>
        <taxon>Malaxideae</taxon>
        <taxon>Dendrobiinae</taxon>
        <taxon>Dendrobium</taxon>
    </lineage>
</organism>
<keyword evidence="5" id="KW-1185">Reference proteome</keyword>
<keyword evidence="1" id="KW-0862">Zinc</keyword>
<dbReference type="Proteomes" id="UP000233837">
    <property type="component" value="Unassembled WGS sequence"/>
</dbReference>
<reference evidence="4 5" key="1">
    <citation type="journal article" date="2016" name="Sci. Rep.">
        <title>The Dendrobium catenatum Lindl. genome sequence provides insights into polysaccharide synthase, floral development and adaptive evolution.</title>
        <authorList>
            <person name="Zhang G.Q."/>
            <person name="Xu Q."/>
            <person name="Bian C."/>
            <person name="Tsai W.C."/>
            <person name="Yeh C.M."/>
            <person name="Liu K.W."/>
            <person name="Yoshida K."/>
            <person name="Zhang L.S."/>
            <person name="Chang S.B."/>
            <person name="Chen F."/>
            <person name="Shi Y."/>
            <person name="Su Y.Y."/>
            <person name="Zhang Y.Q."/>
            <person name="Chen L.J."/>
            <person name="Yin Y."/>
            <person name="Lin M."/>
            <person name="Huang H."/>
            <person name="Deng H."/>
            <person name="Wang Z.W."/>
            <person name="Zhu S.L."/>
            <person name="Zhao X."/>
            <person name="Deng C."/>
            <person name="Niu S.C."/>
            <person name="Huang J."/>
            <person name="Wang M."/>
            <person name="Liu G.H."/>
            <person name="Yang H.J."/>
            <person name="Xiao X.J."/>
            <person name="Hsiao Y.Y."/>
            <person name="Wu W.L."/>
            <person name="Chen Y.Y."/>
            <person name="Mitsuda N."/>
            <person name="Ohme-Takagi M."/>
            <person name="Luo Y.B."/>
            <person name="Van de Peer Y."/>
            <person name="Liu Z.J."/>
        </authorList>
    </citation>
    <scope>NUCLEOTIDE SEQUENCE [LARGE SCALE GENOMIC DNA]</scope>
    <source>
        <tissue evidence="4">The whole plant</tissue>
    </source>
</reference>
<dbReference type="InterPro" id="IPR001841">
    <property type="entry name" value="Znf_RING"/>
</dbReference>
<gene>
    <name evidence="4" type="ORF">MA16_Dca025156</name>
</gene>
<feature type="region of interest" description="Disordered" evidence="2">
    <location>
        <begin position="146"/>
        <end position="176"/>
    </location>
</feature>
<accession>A0A2I0VXG4</accession>
<dbReference type="EMBL" id="KZ503131">
    <property type="protein sequence ID" value="PKU68095.1"/>
    <property type="molecule type" value="Genomic_DNA"/>
</dbReference>
<dbReference type="CDD" id="cd16448">
    <property type="entry name" value="RING-H2"/>
    <property type="match status" value="1"/>
</dbReference>
<dbReference type="SUPFAM" id="SSF57850">
    <property type="entry name" value="RING/U-box"/>
    <property type="match status" value="1"/>
</dbReference>